<name>A0A0J0XNK6_9TREE</name>
<dbReference type="AlphaFoldDB" id="A0A0J0XNK6"/>
<dbReference type="GeneID" id="28985395"/>
<feature type="compositionally biased region" description="Polar residues" evidence="1">
    <location>
        <begin position="198"/>
        <end position="207"/>
    </location>
</feature>
<feature type="compositionally biased region" description="Polar residues" evidence="1">
    <location>
        <begin position="222"/>
        <end position="232"/>
    </location>
</feature>
<dbReference type="EMBL" id="KQ087202">
    <property type="protein sequence ID" value="KLT42715.1"/>
    <property type="molecule type" value="Genomic_DNA"/>
</dbReference>
<evidence type="ECO:0000313" key="2">
    <source>
        <dbReference type="EMBL" id="KLT42715.1"/>
    </source>
</evidence>
<feature type="region of interest" description="Disordered" evidence="1">
    <location>
        <begin position="164"/>
        <end position="207"/>
    </location>
</feature>
<dbReference type="RefSeq" id="XP_018279206.1">
    <property type="nucleotide sequence ID" value="XM_018424792.1"/>
</dbReference>
<gene>
    <name evidence="2" type="ORF">CC85DRAFT_291936</name>
</gene>
<proteinExistence type="predicted"/>
<keyword evidence="3" id="KW-1185">Reference proteome</keyword>
<feature type="compositionally biased region" description="Low complexity" evidence="1">
    <location>
        <begin position="175"/>
        <end position="189"/>
    </location>
</feature>
<dbReference type="Proteomes" id="UP000053611">
    <property type="component" value="Unassembled WGS sequence"/>
</dbReference>
<feature type="region of interest" description="Disordered" evidence="1">
    <location>
        <begin position="220"/>
        <end position="256"/>
    </location>
</feature>
<sequence length="397" mass="44505">MICRGMAASTTCYRRGEGPHPHRSPTLSTRHTRARTYRCPANYFDVALSTSLTHMDSPASQEDKLDLVTRFIRDIRRVARKLGEGGAPFSELQDLYQLAEVFQTNETDEDLFSIRFQLWQTVKHTYRVIAPCGIGGDGPPWSTVLELLKEAELLAKEVGNAKRRVKRHRSRFPHSGPLPSSLLGDSALSHTPSHDYQSHSTPFQSRSLPQLYNRADLVGLEDSSTPHPSQIQHTERGPAAYHQHPGPRHFSDDTSYHYFPSERSHIDISHSQRSRLPAGLPSRPPRLLRLTASASSSSVKLAFCPSVAVNNSYGAFNLASEKLESRRQRGQFALPFDQFVASRRPRFDSASHRLLRRKGWKKANVGASTVLTCNADLVPTYTYPPGYAGWQLPIAQI</sequence>
<evidence type="ECO:0000256" key="1">
    <source>
        <dbReference type="SAM" id="MobiDB-lite"/>
    </source>
</evidence>
<organism evidence="2 3">
    <name type="scientific">Cutaneotrichosporon oleaginosum</name>
    <dbReference type="NCBI Taxonomy" id="879819"/>
    <lineage>
        <taxon>Eukaryota</taxon>
        <taxon>Fungi</taxon>
        <taxon>Dikarya</taxon>
        <taxon>Basidiomycota</taxon>
        <taxon>Agaricomycotina</taxon>
        <taxon>Tremellomycetes</taxon>
        <taxon>Trichosporonales</taxon>
        <taxon>Trichosporonaceae</taxon>
        <taxon>Cutaneotrichosporon</taxon>
    </lineage>
</organism>
<protein>
    <submittedName>
        <fullName evidence="2">Uncharacterized protein</fullName>
    </submittedName>
</protein>
<accession>A0A0J0XNK6</accession>
<reference evidence="2 3" key="1">
    <citation type="submission" date="2015-03" db="EMBL/GenBank/DDBJ databases">
        <title>Genomics and transcriptomics of the oil-accumulating basidiomycete yeast T. oleaginosus allow insights into substrate utilization and the diverse evolutionary trajectories of mating systems in fungi.</title>
        <authorList>
            <consortium name="DOE Joint Genome Institute"/>
            <person name="Kourist R."/>
            <person name="Kracht O."/>
            <person name="Bracharz F."/>
            <person name="Lipzen A."/>
            <person name="Nolan M."/>
            <person name="Ohm R."/>
            <person name="Grigoriev I."/>
            <person name="Sun S."/>
            <person name="Heitman J."/>
            <person name="Bruck T."/>
            <person name="Nowrousian M."/>
        </authorList>
    </citation>
    <scope>NUCLEOTIDE SEQUENCE [LARGE SCALE GENOMIC DNA]</scope>
    <source>
        <strain evidence="2 3">IBC0246</strain>
    </source>
</reference>
<evidence type="ECO:0000313" key="3">
    <source>
        <dbReference type="Proteomes" id="UP000053611"/>
    </source>
</evidence>